<dbReference type="AlphaFoldDB" id="A0A6H5GCI4"/>
<keyword evidence="2" id="KW-1185">Reference proteome</keyword>
<sequence length="59" mass="6620">MERRLRGSREAVKYWRKHSRLGARIAVTAECERCNTACCPSVDARGFGEADNVCFEAGE</sequence>
<organism evidence="1 2">
    <name type="scientific">Nesidiocoris tenuis</name>
    <dbReference type="NCBI Taxonomy" id="355587"/>
    <lineage>
        <taxon>Eukaryota</taxon>
        <taxon>Metazoa</taxon>
        <taxon>Ecdysozoa</taxon>
        <taxon>Arthropoda</taxon>
        <taxon>Hexapoda</taxon>
        <taxon>Insecta</taxon>
        <taxon>Pterygota</taxon>
        <taxon>Neoptera</taxon>
        <taxon>Paraneoptera</taxon>
        <taxon>Hemiptera</taxon>
        <taxon>Heteroptera</taxon>
        <taxon>Panheteroptera</taxon>
        <taxon>Cimicomorpha</taxon>
        <taxon>Miridae</taxon>
        <taxon>Dicyphina</taxon>
        <taxon>Nesidiocoris</taxon>
    </lineage>
</organism>
<name>A0A6H5GCI4_9HEMI</name>
<gene>
    <name evidence="1" type="ORF">NTEN_LOCUS5678</name>
</gene>
<evidence type="ECO:0000313" key="2">
    <source>
        <dbReference type="Proteomes" id="UP000479000"/>
    </source>
</evidence>
<accession>A0A6H5GCI4</accession>
<protein>
    <submittedName>
        <fullName evidence="1">Uncharacterized protein</fullName>
    </submittedName>
</protein>
<dbReference type="EMBL" id="CADCXU010008752">
    <property type="protein sequence ID" value="CAA9999395.1"/>
    <property type="molecule type" value="Genomic_DNA"/>
</dbReference>
<reference evidence="1 2" key="1">
    <citation type="submission" date="2020-02" db="EMBL/GenBank/DDBJ databases">
        <authorList>
            <person name="Ferguson B K."/>
        </authorList>
    </citation>
    <scope>NUCLEOTIDE SEQUENCE [LARGE SCALE GENOMIC DNA]</scope>
</reference>
<dbReference type="Proteomes" id="UP000479000">
    <property type="component" value="Unassembled WGS sequence"/>
</dbReference>
<evidence type="ECO:0000313" key="1">
    <source>
        <dbReference type="EMBL" id="CAA9999395.1"/>
    </source>
</evidence>
<proteinExistence type="predicted"/>